<feature type="transmembrane region" description="Helical" evidence="1">
    <location>
        <begin position="93"/>
        <end position="115"/>
    </location>
</feature>
<sequence length="336" mass="38680">MLMTLSGCNPVTSAVVFWSHVAFLLFFFINMIFDAKYLCEEKCHTVNLRPRFPEITEAKLMGWWQSLMGTLAFCISVITFHTKSSLTDINVQIYTSVPTTATFLCSIFLIIWLLLETALSKFQSTLPYFHFGKLSVFELMMASRFLTLENARKKHVDITEANIIRQYNQCMGGVDVMDKMLSKFRREIIIHLLHARSLVRRNPGPRSDLPMSFWTSHGHYLQSCAQGQCVVCQKTAEMSVFSAKKGYTKIVLCPITISPQVLEILICGWLTHFTWEAIDEFYLQSHFPPIRNRTSGMMDTKPVRLEYLIQVHIPVVWPVDQLWVIGGGWRFALQNS</sequence>
<dbReference type="AlphaFoldDB" id="A0A0V1HH03"/>
<evidence type="ECO:0000256" key="1">
    <source>
        <dbReference type="SAM" id="Phobius"/>
    </source>
</evidence>
<keyword evidence="1" id="KW-0472">Membrane</keyword>
<accession>A0A0V1HH03</accession>
<comment type="caution">
    <text evidence="2">The sequence shown here is derived from an EMBL/GenBank/DDBJ whole genome shotgun (WGS) entry which is preliminary data.</text>
</comment>
<organism evidence="2 3">
    <name type="scientific">Trichinella zimbabwensis</name>
    <dbReference type="NCBI Taxonomy" id="268475"/>
    <lineage>
        <taxon>Eukaryota</taxon>
        <taxon>Metazoa</taxon>
        <taxon>Ecdysozoa</taxon>
        <taxon>Nematoda</taxon>
        <taxon>Enoplea</taxon>
        <taxon>Dorylaimia</taxon>
        <taxon>Trichinellida</taxon>
        <taxon>Trichinellidae</taxon>
        <taxon>Trichinella</taxon>
    </lineage>
</organism>
<evidence type="ECO:0000313" key="3">
    <source>
        <dbReference type="Proteomes" id="UP000055024"/>
    </source>
</evidence>
<dbReference type="Proteomes" id="UP000055024">
    <property type="component" value="Unassembled WGS sequence"/>
</dbReference>
<protein>
    <submittedName>
        <fullName evidence="2">Uncharacterized protein</fullName>
    </submittedName>
</protein>
<keyword evidence="1" id="KW-1133">Transmembrane helix</keyword>
<proteinExistence type="predicted"/>
<keyword evidence="3" id="KW-1185">Reference proteome</keyword>
<name>A0A0V1HH03_9BILA</name>
<evidence type="ECO:0000313" key="2">
    <source>
        <dbReference type="EMBL" id="KRZ09834.1"/>
    </source>
</evidence>
<feature type="transmembrane region" description="Helical" evidence="1">
    <location>
        <begin position="60"/>
        <end position="81"/>
    </location>
</feature>
<keyword evidence="1" id="KW-0812">Transmembrane</keyword>
<feature type="transmembrane region" description="Helical" evidence="1">
    <location>
        <begin position="15"/>
        <end position="39"/>
    </location>
</feature>
<dbReference type="EMBL" id="JYDP01000067">
    <property type="protein sequence ID" value="KRZ09834.1"/>
    <property type="molecule type" value="Genomic_DNA"/>
</dbReference>
<reference evidence="2 3" key="1">
    <citation type="submission" date="2015-01" db="EMBL/GenBank/DDBJ databases">
        <title>Evolution of Trichinella species and genotypes.</title>
        <authorList>
            <person name="Korhonen P.K."/>
            <person name="Edoardo P."/>
            <person name="Giuseppe L.R."/>
            <person name="Gasser R.B."/>
        </authorList>
    </citation>
    <scope>NUCLEOTIDE SEQUENCE [LARGE SCALE GENOMIC DNA]</scope>
    <source>
        <strain evidence="2">ISS1029</strain>
    </source>
</reference>
<gene>
    <name evidence="2" type="ORF">T11_2593</name>
</gene>
<dbReference type="OrthoDB" id="122438at2759"/>